<reference evidence="2 3" key="1">
    <citation type="submission" date="2022-07" db="EMBL/GenBank/DDBJ databases">
        <title>Fecal culturing of patients with breast cancer.</title>
        <authorList>
            <person name="Teng N.M.Y."/>
            <person name="Kiu R."/>
            <person name="Evans R."/>
            <person name="Baker D.J."/>
            <person name="Zenner C."/>
            <person name="Robinson S.D."/>
            <person name="Hall L.J."/>
        </authorList>
    </citation>
    <scope>NUCLEOTIDE SEQUENCE [LARGE SCALE GENOMIC DNA]</scope>
    <source>
        <strain evidence="2 3">LH1063</strain>
    </source>
</reference>
<feature type="chain" id="PRO_5047175326" description="T9SS C-terminal target domain-containing protein" evidence="1">
    <location>
        <begin position="23"/>
        <end position="127"/>
    </location>
</feature>
<keyword evidence="1" id="KW-0732">Signal</keyword>
<dbReference type="EMBL" id="JANDHW010000002">
    <property type="protein sequence ID" value="MCP9610905.1"/>
    <property type="molecule type" value="Genomic_DNA"/>
</dbReference>
<evidence type="ECO:0000256" key="1">
    <source>
        <dbReference type="SAM" id="SignalP"/>
    </source>
</evidence>
<organism evidence="2 3">
    <name type="scientific">Coprobacter tertius</name>
    <dbReference type="NCBI Taxonomy" id="2944915"/>
    <lineage>
        <taxon>Bacteria</taxon>
        <taxon>Pseudomonadati</taxon>
        <taxon>Bacteroidota</taxon>
        <taxon>Bacteroidia</taxon>
        <taxon>Bacteroidales</taxon>
        <taxon>Barnesiellaceae</taxon>
        <taxon>Coprobacter</taxon>
    </lineage>
</organism>
<accession>A0ABT1ME50</accession>
<evidence type="ECO:0000313" key="3">
    <source>
        <dbReference type="Proteomes" id="UP001205603"/>
    </source>
</evidence>
<proteinExistence type="predicted"/>
<dbReference type="RefSeq" id="WP_255025532.1">
    <property type="nucleotide sequence ID" value="NZ_JANDHW010000002.1"/>
</dbReference>
<name>A0ABT1ME50_9BACT</name>
<keyword evidence="3" id="KW-1185">Reference proteome</keyword>
<evidence type="ECO:0008006" key="4">
    <source>
        <dbReference type="Google" id="ProtNLM"/>
    </source>
</evidence>
<comment type="caution">
    <text evidence="2">The sequence shown here is derived from an EMBL/GenBank/DDBJ whole genome shotgun (WGS) entry which is preliminary data.</text>
</comment>
<dbReference type="Proteomes" id="UP001205603">
    <property type="component" value="Unassembled WGS sequence"/>
</dbReference>
<feature type="signal peptide" evidence="1">
    <location>
        <begin position="1"/>
        <end position="22"/>
    </location>
</feature>
<sequence>MKTIKALGIMLCGCCLMNAVSAAALSQPVGIQNSSGDPVIQKQTAVSSDSGSQIRLASAANADGIEIYSSDGYIYVRSPKRVEAKVFSILGQLVANPYVGPGLTEIQIQARGIYIVKVGTVTQKVAL</sequence>
<evidence type="ECO:0000313" key="2">
    <source>
        <dbReference type="EMBL" id="MCP9610905.1"/>
    </source>
</evidence>
<protein>
    <recommendedName>
        <fullName evidence="4">T9SS C-terminal target domain-containing protein</fullName>
    </recommendedName>
</protein>
<gene>
    <name evidence="2" type="ORF">NMU02_02210</name>
</gene>